<dbReference type="KEGG" id="jeo:JMA_11620"/>
<dbReference type="CDD" id="cd01949">
    <property type="entry name" value="GGDEF"/>
    <property type="match status" value="1"/>
</dbReference>
<dbReference type="SUPFAM" id="SSF55073">
    <property type="entry name" value="Nucleotide cyclase"/>
    <property type="match status" value="1"/>
</dbReference>
<dbReference type="SMART" id="SM00267">
    <property type="entry name" value="GGDEF"/>
    <property type="match status" value="1"/>
</dbReference>
<feature type="transmembrane region" description="Helical" evidence="1">
    <location>
        <begin position="147"/>
        <end position="164"/>
    </location>
</feature>
<dbReference type="HOGENOM" id="CLU_058778_1_0_9"/>
<keyword evidence="1" id="KW-1133">Transmembrane helix</keyword>
<dbReference type="Pfam" id="PF00990">
    <property type="entry name" value="GGDEF"/>
    <property type="match status" value="1"/>
</dbReference>
<name>A0A0B5AQW7_9BACL</name>
<feature type="transmembrane region" description="Helical" evidence="1">
    <location>
        <begin position="108"/>
        <end position="127"/>
    </location>
</feature>
<evidence type="ECO:0000313" key="3">
    <source>
        <dbReference type="EMBL" id="AJD90479.1"/>
    </source>
</evidence>
<dbReference type="Gene3D" id="3.30.70.270">
    <property type="match status" value="1"/>
</dbReference>
<feature type="domain" description="GGDEF" evidence="2">
    <location>
        <begin position="247"/>
        <end position="376"/>
    </location>
</feature>
<feature type="transmembrane region" description="Helical" evidence="1">
    <location>
        <begin position="173"/>
        <end position="193"/>
    </location>
</feature>
<evidence type="ECO:0000259" key="2">
    <source>
        <dbReference type="PROSITE" id="PS50887"/>
    </source>
</evidence>
<dbReference type="InterPro" id="IPR000160">
    <property type="entry name" value="GGDEF_dom"/>
</dbReference>
<dbReference type="InterPro" id="IPR029787">
    <property type="entry name" value="Nucleotide_cyclase"/>
</dbReference>
<dbReference type="NCBIfam" id="TIGR00254">
    <property type="entry name" value="GGDEF"/>
    <property type="match status" value="1"/>
</dbReference>
<evidence type="ECO:0000256" key="1">
    <source>
        <dbReference type="SAM" id="Phobius"/>
    </source>
</evidence>
<feature type="transmembrane region" description="Helical" evidence="1">
    <location>
        <begin position="75"/>
        <end position="96"/>
    </location>
</feature>
<accession>A0A0B5AQW7</accession>
<gene>
    <name evidence="3" type="ORF">JMA_11620</name>
</gene>
<dbReference type="OrthoDB" id="69083at2"/>
<feature type="transmembrane region" description="Helical" evidence="1">
    <location>
        <begin position="36"/>
        <end position="55"/>
    </location>
</feature>
<dbReference type="InterPro" id="IPR050469">
    <property type="entry name" value="Diguanylate_Cyclase"/>
</dbReference>
<dbReference type="GO" id="GO:0005886">
    <property type="term" value="C:plasma membrane"/>
    <property type="evidence" value="ECO:0007669"/>
    <property type="project" value="TreeGrafter"/>
</dbReference>
<dbReference type="GO" id="GO:0052621">
    <property type="term" value="F:diguanylate cyclase activity"/>
    <property type="evidence" value="ECO:0007669"/>
    <property type="project" value="TreeGrafter"/>
</dbReference>
<dbReference type="BioCyc" id="JESP1508404:G14D9-10397-MONOMER"/>
<keyword evidence="4" id="KW-1185">Reference proteome</keyword>
<protein>
    <submittedName>
        <fullName evidence="3">Diguanylate cyclase domain protein</fullName>
    </submittedName>
</protein>
<dbReference type="EMBL" id="CP009416">
    <property type="protein sequence ID" value="AJD90479.1"/>
    <property type="molecule type" value="Genomic_DNA"/>
</dbReference>
<evidence type="ECO:0000313" key="4">
    <source>
        <dbReference type="Proteomes" id="UP000031449"/>
    </source>
</evidence>
<keyword evidence="1" id="KW-0812">Transmembrane</keyword>
<dbReference type="PANTHER" id="PTHR45138">
    <property type="entry name" value="REGULATORY COMPONENTS OF SENSORY TRANSDUCTION SYSTEM"/>
    <property type="match status" value="1"/>
</dbReference>
<dbReference type="InterPro" id="IPR043128">
    <property type="entry name" value="Rev_trsase/Diguanyl_cyclase"/>
</dbReference>
<dbReference type="AlphaFoldDB" id="A0A0B5AQW7"/>
<sequence length="376" mass="43794">MDYLVQFQLNVFAFAILIILYIIVKMRSKVETFSKKLLVLIMVTSAIAMTLEPATWIFDGMLFPGAYLLEYGSNFFLFLVGPVLGGFMLSYVDYHIFKDPKRIYKKGYYQHLSVLTFFVLLINMIYPLYFDVDAATNSYSSGAFKEVHYVVLASFYIYMIYFLFKNRKKTSSYVVNIFVGFFSLPIVGMIVQMFDSKLYFSWTSGVLGILVAYVFLESTSTEEDFLTKLYNRRSTEVYMKHLKEAEKPFGIMLMDLNYFKEINDEHGHHKGDQILIGFANVLRKSFEQKGLIARLGGDEFIIIFEGEHINPDHVAEEIARQLIKQNDPILKSLSFSYGYEFYQQNKTLNDLYMTADEKMYKDKHASKMMQEQGKMI</sequence>
<dbReference type="Proteomes" id="UP000031449">
    <property type="component" value="Chromosome"/>
</dbReference>
<organism evidence="3 4">
    <name type="scientific">Jeotgalibacillus malaysiensis</name>
    <dbReference type="NCBI Taxonomy" id="1508404"/>
    <lineage>
        <taxon>Bacteria</taxon>
        <taxon>Bacillati</taxon>
        <taxon>Bacillota</taxon>
        <taxon>Bacilli</taxon>
        <taxon>Bacillales</taxon>
        <taxon>Caryophanaceae</taxon>
        <taxon>Jeotgalibacillus</taxon>
    </lineage>
</organism>
<dbReference type="GO" id="GO:0043709">
    <property type="term" value="P:cell adhesion involved in single-species biofilm formation"/>
    <property type="evidence" value="ECO:0007669"/>
    <property type="project" value="TreeGrafter"/>
</dbReference>
<proteinExistence type="predicted"/>
<dbReference type="PANTHER" id="PTHR45138:SF9">
    <property type="entry name" value="DIGUANYLATE CYCLASE DGCM-RELATED"/>
    <property type="match status" value="1"/>
</dbReference>
<feature type="transmembrane region" description="Helical" evidence="1">
    <location>
        <begin position="6"/>
        <end position="24"/>
    </location>
</feature>
<dbReference type="STRING" id="1508404.JMA_11620"/>
<dbReference type="GO" id="GO:1902201">
    <property type="term" value="P:negative regulation of bacterial-type flagellum-dependent cell motility"/>
    <property type="evidence" value="ECO:0007669"/>
    <property type="project" value="TreeGrafter"/>
</dbReference>
<dbReference type="PROSITE" id="PS50887">
    <property type="entry name" value="GGDEF"/>
    <property type="match status" value="1"/>
</dbReference>
<keyword evidence="1" id="KW-0472">Membrane</keyword>
<feature type="transmembrane region" description="Helical" evidence="1">
    <location>
        <begin position="199"/>
        <end position="216"/>
    </location>
</feature>
<reference evidence="3 4" key="1">
    <citation type="submission" date="2014-08" db="EMBL/GenBank/DDBJ databases">
        <title>Complete genome of a marine bacteria Jeotgalibacillus malaysiensis.</title>
        <authorList>
            <person name="Yaakop A.S."/>
            <person name="Chan K.-G."/>
            <person name="Goh K.M."/>
        </authorList>
    </citation>
    <scope>NUCLEOTIDE SEQUENCE [LARGE SCALE GENOMIC DNA]</scope>
    <source>
        <strain evidence="3 4">D5</strain>
    </source>
</reference>